<comment type="caution">
    <text evidence="3">The sequence shown here is derived from an EMBL/GenBank/DDBJ whole genome shotgun (WGS) entry which is preliminary data.</text>
</comment>
<sequence>MHRLVATLLLAFWLATPPVALAQEAAKLTTPPGDAAPTMSKQELDQLLAPIALYPDDLLSSVLMASTYPLDVVQAARWRAQGGNAKLKGDALAKALEAQDWDPSVKALVQFPDVLKTMSDKLDWTQKLGEAFLAQQDEVMDEIQVLREKADQAGNLKSNKQQKVSKEGGAIVIAPADPEVVYVPVYQPSVVYGPWWYPDYPPYYWPPYSGTFVSGFFWGSGIVIANSLWGWGHCDWRHHDIDIDVDKWNRINVNHGKITSNKWAFDPAHRGPVPYKNKAAREKYGQADRTKAANKDFRGFDKDKADRSQIEARLKDTDHGAIKDKRGDGAGADRKDKGAKLPSSRDLPKAGDRKRSGTPERAAAKRPSPAAFDVKRGSDVRRSADRGRASRTAMSSPRGRGGGGGGGRGGGGRRR</sequence>
<keyword evidence="4" id="KW-1185">Reference proteome</keyword>
<feature type="compositionally biased region" description="Gly residues" evidence="1">
    <location>
        <begin position="399"/>
        <end position="415"/>
    </location>
</feature>
<keyword evidence="2" id="KW-0732">Signal</keyword>
<protein>
    <submittedName>
        <fullName evidence="3">DUF3300 domain-containing protein</fullName>
    </submittedName>
</protein>
<feature type="compositionally biased region" description="Basic and acidic residues" evidence="1">
    <location>
        <begin position="346"/>
        <end position="358"/>
    </location>
</feature>
<evidence type="ECO:0000313" key="4">
    <source>
        <dbReference type="Proteomes" id="UP000440694"/>
    </source>
</evidence>
<dbReference type="AlphaFoldDB" id="A0A6I3KGV2"/>
<proteinExistence type="predicted"/>
<evidence type="ECO:0000313" key="3">
    <source>
        <dbReference type="EMBL" id="MTD93738.1"/>
    </source>
</evidence>
<accession>A0A6I3KGV2</accession>
<evidence type="ECO:0000256" key="2">
    <source>
        <dbReference type="SAM" id="SignalP"/>
    </source>
</evidence>
<feature type="signal peptide" evidence="2">
    <location>
        <begin position="1"/>
        <end position="22"/>
    </location>
</feature>
<gene>
    <name evidence="3" type="ORF">GIW81_05250</name>
</gene>
<dbReference type="Pfam" id="PF11737">
    <property type="entry name" value="DUF3300"/>
    <property type="match status" value="1"/>
</dbReference>
<dbReference type="RefSeq" id="WP_154738250.1">
    <property type="nucleotide sequence ID" value="NZ_WMBQ01000001.1"/>
</dbReference>
<feature type="chain" id="PRO_5026089887" evidence="2">
    <location>
        <begin position="23"/>
        <end position="415"/>
    </location>
</feature>
<dbReference type="InterPro" id="IPR021728">
    <property type="entry name" value="DUF3300"/>
</dbReference>
<dbReference type="Proteomes" id="UP000440694">
    <property type="component" value="Unassembled WGS sequence"/>
</dbReference>
<name>A0A6I3KGV2_9HYPH</name>
<feature type="region of interest" description="Disordered" evidence="1">
    <location>
        <begin position="275"/>
        <end position="415"/>
    </location>
</feature>
<dbReference type="EMBL" id="WMBQ01000001">
    <property type="protein sequence ID" value="MTD93738.1"/>
    <property type="molecule type" value="Genomic_DNA"/>
</dbReference>
<evidence type="ECO:0000256" key="1">
    <source>
        <dbReference type="SAM" id="MobiDB-lite"/>
    </source>
</evidence>
<feature type="compositionally biased region" description="Basic and acidic residues" evidence="1">
    <location>
        <begin position="373"/>
        <end position="388"/>
    </location>
</feature>
<dbReference type="PANTHER" id="PTHR40269">
    <property type="entry name" value="OUTER MEMBRANE PROTEIN-RELATED"/>
    <property type="match status" value="1"/>
</dbReference>
<reference evidence="3 4" key="1">
    <citation type="submission" date="2019-11" db="EMBL/GenBank/DDBJ databases">
        <title>Identification of a novel strain.</title>
        <authorList>
            <person name="Xu Q."/>
            <person name="Wang G."/>
        </authorList>
    </citation>
    <scope>NUCLEOTIDE SEQUENCE [LARGE SCALE GENOMIC DNA]</scope>
    <source>
        <strain evidence="4">xq</strain>
    </source>
</reference>
<organism evidence="3 4">
    <name type="scientific">Hyphomicrobium album</name>
    <dbReference type="NCBI Taxonomy" id="2665159"/>
    <lineage>
        <taxon>Bacteria</taxon>
        <taxon>Pseudomonadati</taxon>
        <taxon>Pseudomonadota</taxon>
        <taxon>Alphaproteobacteria</taxon>
        <taxon>Hyphomicrobiales</taxon>
        <taxon>Hyphomicrobiaceae</taxon>
        <taxon>Hyphomicrobium</taxon>
    </lineage>
</organism>
<feature type="compositionally biased region" description="Basic and acidic residues" evidence="1">
    <location>
        <begin position="279"/>
        <end position="339"/>
    </location>
</feature>
<dbReference type="PANTHER" id="PTHR40269:SF1">
    <property type="entry name" value="OUTER MEMBRANE PROTEIN"/>
    <property type="match status" value="1"/>
</dbReference>